<keyword evidence="4" id="KW-1185">Reference proteome</keyword>
<protein>
    <submittedName>
        <fullName evidence="3">YdcF family protein</fullName>
    </submittedName>
</protein>
<gene>
    <name evidence="3" type="ORF">N9R04_00780</name>
</gene>
<dbReference type="PANTHER" id="PTHR30336:SF18">
    <property type="entry name" value="MEMBRANE PROTEIN"/>
    <property type="match status" value="1"/>
</dbReference>
<evidence type="ECO:0000313" key="3">
    <source>
        <dbReference type="EMBL" id="MCU5745254.1"/>
    </source>
</evidence>
<keyword evidence="1" id="KW-1133">Transmembrane helix</keyword>
<accession>A0ABT2QMS1</accession>
<evidence type="ECO:0000256" key="1">
    <source>
        <dbReference type="SAM" id="Phobius"/>
    </source>
</evidence>
<proteinExistence type="predicted"/>
<dbReference type="Gene3D" id="3.40.50.620">
    <property type="entry name" value="HUPs"/>
    <property type="match status" value="1"/>
</dbReference>
<reference evidence="3 4" key="1">
    <citation type="journal article" date="2023" name="Int. J. Syst. Evol. Microbiol.">
        <title>Streptococcus sciuri sp. nov., Staphylococcus marylandisciuri sp. nov. and Staphylococcus americanisciuri sp. nov., isolated from faeces of eastern grey squirrel (Sciurus carolinensis).</title>
        <authorList>
            <person name="Volokhov D.V."/>
            <person name="Zagorodnyaya T.A."/>
            <person name="Furtak V.A."/>
            <person name="Nattanmai G."/>
            <person name="Randall L."/>
            <person name="Jose S."/>
            <person name="Gao Y."/>
            <person name="Eisenberg T."/>
            <person name="Delmonte P."/>
            <person name="Blom J."/>
            <person name="Mitchell K.K."/>
        </authorList>
    </citation>
    <scope>NUCLEOTIDE SEQUENCE [LARGE SCALE GENOMIC DNA]</scope>
    <source>
        <strain evidence="3 4">SQ8-PEA</strain>
    </source>
</reference>
<feature type="transmembrane region" description="Helical" evidence="1">
    <location>
        <begin position="6"/>
        <end position="23"/>
    </location>
</feature>
<evidence type="ECO:0000259" key="2">
    <source>
        <dbReference type="Pfam" id="PF02698"/>
    </source>
</evidence>
<dbReference type="InterPro" id="IPR014729">
    <property type="entry name" value="Rossmann-like_a/b/a_fold"/>
</dbReference>
<dbReference type="PANTHER" id="PTHR30336">
    <property type="entry name" value="INNER MEMBRANE PROTEIN, PROBABLE PERMEASE"/>
    <property type="match status" value="1"/>
</dbReference>
<keyword evidence="1" id="KW-0812">Transmembrane</keyword>
<dbReference type="InterPro" id="IPR003848">
    <property type="entry name" value="DUF218"/>
</dbReference>
<feature type="transmembrane region" description="Helical" evidence="1">
    <location>
        <begin position="115"/>
        <end position="140"/>
    </location>
</feature>
<feature type="transmembrane region" description="Helical" evidence="1">
    <location>
        <begin position="87"/>
        <end position="109"/>
    </location>
</feature>
<feature type="transmembrane region" description="Helical" evidence="1">
    <location>
        <begin position="54"/>
        <end position="75"/>
    </location>
</feature>
<comment type="caution">
    <text evidence="3">The sequence shown here is derived from an EMBL/GenBank/DDBJ whole genome shotgun (WGS) entry which is preliminary data.</text>
</comment>
<sequence>MTLLTTILCLLNLILFLGIYCHFSKLITINIYIFQVVIGFCIIFYHLATKTWPIDFLVLLLLQTVLLHLRYLYLLTSDVGLKFVKRLYRIVGWAVLFTLSTLYISLLPIGLNVIFMWLSLIGLSTLYTFNCYVTFTAAFYSKRQLLVEPEIFLVLGAGIFTEEVTPMLASRLDKVIQVWSKHPRASIIVSGGQGADEPISEALAMKRYLVKNGVPDTVIIMETQSTSTFQNIEQSYKVLKDNQMLSSTIVCITSHFHILRALRFGQKFGLKMEGLGSSSPLTFLHVMMERDFLALMYQYRLLLTIYFALLFFSTLLTMWLIP</sequence>
<dbReference type="InterPro" id="IPR051599">
    <property type="entry name" value="Cell_Envelope_Assoc"/>
</dbReference>
<organism evidence="3 4">
    <name type="scientific">Staphylococcus marylandisciuri</name>
    <dbReference type="NCBI Taxonomy" id="2981529"/>
    <lineage>
        <taxon>Bacteria</taxon>
        <taxon>Bacillati</taxon>
        <taxon>Bacillota</taxon>
        <taxon>Bacilli</taxon>
        <taxon>Bacillales</taxon>
        <taxon>Staphylococcaceae</taxon>
        <taxon>Staphylococcus</taxon>
    </lineage>
</organism>
<name>A0ABT2QMS1_9STAP</name>
<feature type="transmembrane region" description="Helical" evidence="1">
    <location>
        <begin position="30"/>
        <end position="48"/>
    </location>
</feature>
<dbReference type="EMBL" id="JAOPKZ010000001">
    <property type="protein sequence ID" value="MCU5745254.1"/>
    <property type="molecule type" value="Genomic_DNA"/>
</dbReference>
<evidence type="ECO:0000313" key="4">
    <source>
        <dbReference type="Proteomes" id="UP001209553"/>
    </source>
</evidence>
<dbReference type="Proteomes" id="UP001209553">
    <property type="component" value="Unassembled WGS sequence"/>
</dbReference>
<dbReference type="CDD" id="cd06259">
    <property type="entry name" value="YdcF-like"/>
    <property type="match status" value="1"/>
</dbReference>
<dbReference type="Pfam" id="PF02698">
    <property type="entry name" value="DUF218"/>
    <property type="match status" value="1"/>
</dbReference>
<feature type="domain" description="DUF218" evidence="2">
    <location>
        <begin position="152"/>
        <end position="270"/>
    </location>
</feature>
<keyword evidence="1" id="KW-0472">Membrane</keyword>
<feature type="transmembrane region" description="Helical" evidence="1">
    <location>
        <begin position="297"/>
        <end position="321"/>
    </location>
</feature>
<dbReference type="RefSeq" id="WP_262853642.1">
    <property type="nucleotide sequence ID" value="NZ_JAOPKZ010000001.1"/>
</dbReference>